<dbReference type="PROSITE" id="PS50928">
    <property type="entry name" value="ABC_TM1"/>
    <property type="match status" value="1"/>
</dbReference>
<dbReference type="Gene3D" id="1.10.3720.10">
    <property type="entry name" value="MetI-like"/>
    <property type="match status" value="1"/>
</dbReference>
<feature type="transmembrane region" description="Helical" evidence="7">
    <location>
        <begin position="133"/>
        <end position="155"/>
    </location>
</feature>
<dbReference type="PANTHER" id="PTHR43163:SF6">
    <property type="entry name" value="DIPEPTIDE TRANSPORT SYSTEM PERMEASE PROTEIN DPPB-RELATED"/>
    <property type="match status" value="1"/>
</dbReference>
<evidence type="ECO:0000256" key="4">
    <source>
        <dbReference type="ARBA" id="ARBA00022692"/>
    </source>
</evidence>
<dbReference type="Pfam" id="PF00528">
    <property type="entry name" value="BPD_transp_1"/>
    <property type="match status" value="1"/>
</dbReference>
<comment type="similarity">
    <text evidence="7">Belongs to the binding-protein-dependent transport system permease family.</text>
</comment>
<evidence type="ECO:0000256" key="7">
    <source>
        <dbReference type="RuleBase" id="RU363032"/>
    </source>
</evidence>
<comment type="caution">
    <text evidence="9">The sequence shown here is derived from an EMBL/GenBank/DDBJ whole genome shotgun (WGS) entry which is preliminary data.</text>
</comment>
<dbReference type="Proteomes" id="UP001597083">
    <property type="component" value="Unassembled WGS sequence"/>
</dbReference>
<evidence type="ECO:0000256" key="2">
    <source>
        <dbReference type="ARBA" id="ARBA00022448"/>
    </source>
</evidence>
<keyword evidence="10" id="KW-1185">Reference proteome</keyword>
<feature type="non-terminal residue" evidence="9">
    <location>
        <position position="1"/>
    </location>
</feature>
<evidence type="ECO:0000256" key="6">
    <source>
        <dbReference type="ARBA" id="ARBA00023136"/>
    </source>
</evidence>
<evidence type="ECO:0000256" key="5">
    <source>
        <dbReference type="ARBA" id="ARBA00022989"/>
    </source>
</evidence>
<proteinExistence type="inferred from homology"/>
<feature type="domain" description="ABC transmembrane type-1" evidence="8">
    <location>
        <begin position="1"/>
        <end position="194"/>
    </location>
</feature>
<dbReference type="CDD" id="cd06261">
    <property type="entry name" value="TM_PBP2"/>
    <property type="match status" value="1"/>
</dbReference>
<gene>
    <name evidence="9" type="ORF">ACFQ07_14575</name>
</gene>
<protein>
    <submittedName>
        <fullName evidence="9">ABC transporter permease</fullName>
    </submittedName>
</protein>
<dbReference type="InterPro" id="IPR000515">
    <property type="entry name" value="MetI-like"/>
</dbReference>
<dbReference type="PANTHER" id="PTHR43163">
    <property type="entry name" value="DIPEPTIDE TRANSPORT SYSTEM PERMEASE PROTEIN DPPB-RELATED"/>
    <property type="match status" value="1"/>
</dbReference>
<reference evidence="10" key="1">
    <citation type="journal article" date="2019" name="Int. J. Syst. Evol. Microbiol.">
        <title>The Global Catalogue of Microorganisms (GCM) 10K type strain sequencing project: providing services to taxonomists for standard genome sequencing and annotation.</title>
        <authorList>
            <consortium name="The Broad Institute Genomics Platform"/>
            <consortium name="The Broad Institute Genome Sequencing Center for Infectious Disease"/>
            <person name="Wu L."/>
            <person name="Ma J."/>
        </authorList>
    </citation>
    <scope>NUCLEOTIDE SEQUENCE [LARGE SCALE GENOMIC DNA]</scope>
    <source>
        <strain evidence="10">JCM 31696</strain>
    </source>
</reference>
<feature type="transmembrane region" description="Helical" evidence="7">
    <location>
        <begin position="175"/>
        <end position="197"/>
    </location>
</feature>
<comment type="subcellular location">
    <subcellularLocation>
        <location evidence="1 7">Cell membrane</location>
        <topology evidence="1 7">Multi-pass membrane protein</topology>
    </subcellularLocation>
</comment>
<accession>A0ABW3CG54</accession>
<feature type="transmembrane region" description="Helical" evidence="7">
    <location>
        <begin position="38"/>
        <end position="61"/>
    </location>
</feature>
<evidence type="ECO:0000256" key="1">
    <source>
        <dbReference type="ARBA" id="ARBA00004651"/>
    </source>
</evidence>
<sequence>GALLIAVPWALWAARRPGGLFDRVTTIVSVGGLSMANYVLAVVLAWLFGVQLGILPTFGFVPLGESVTGNLKSLVLPAVSLGFPLMCVYIRFLRADLVDQMQGQEYVVTAQAKGIHPWKVLVRHALRNSSYGLIALVGLNLGTLIGITVIVESIFSLPGIGRWLLDGFNTRDIVIIQAAVVVFAVITVIGNLLADLLQTVLDPRIRYGDR</sequence>
<keyword evidence="6 7" id="KW-0472">Membrane</keyword>
<keyword evidence="3" id="KW-1003">Cell membrane</keyword>
<dbReference type="EMBL" id="JBHTIR010002185">
    <property type="protein sequence ID" value="MFD0853460.1"/>
    <property type="molecule type" value="Genomic_DNA"/>
</dbReference>
<dbReference type="SUPFAM" id="SSF161098">
    <property type="entry name" value="MetI-like"/>
    <property type="match status" value="1"/>
</dbReference>
<feature type="transmembrane region" description="Helical" evidence="7">
    <location>
        <begin position="73"/>
        <end position="92"/>
    </location>
</feature>
<organism evidence="9 10">
    <name type="scientific">Actinomadura adrarensis</name>
    <dbReference type="NCBI Taxonomy" id="1819600"/>
    <lineage>
        <taxon>Bacteria</taxon>
        <taxon>Bacillati</taxon>
        <taxon>Actinomycetota</taxon>
        <taxon>Actinomycetes</taxon>
        <taxon>Streptosporangiales</taxon>
        <taxon>Thermomonosporaceae</taxon>
        <taxon>Actinomadura</taxon>
    </lineage>
</organism>
<keyword evidence="5 7" id="KW-1133">Transmembrane helix</keyword>
<evidence type="ECO:0000259" key="8">
    <source>
        <dbReference type="PROSITE" id="PS50928"/>
    </source>
</evidence>
<keyword evidence="4 7" id="KW-0812">Transmembrane</keyword>
<dbReference type="InterPro" id="IPR035906">
    <property type="entry name" value="MetI-like_sf"/>
</dbReference>
<keyword evidence="2 7" id="KW-0813">Transport</keyword>
<evidence type="ECO:0000256" key="3">
    <source>
        <dbReference type="ARBA" id="ARBA00022475"/>
    </source>
</evidence>
<evidence type="ECO:0000313" key="10">
    <source>
        <dbReference type="Proteomes" id="UP001597083"/>
    </source>
</evidence>
<evidence type="ECO:0000313" key="9">
    <source>
        <dbReference type="EMBL" id="MFD0853460.1"/>
    </source>
</evidence>
<name>A0ABW3CG54_9ACTN</name>